<dbReference type="InParanoid" id="A0A1D6P2L8"/>
<reference evidence="1" key="1">
    <citation type="submission" date="2015-12" db="EMBL/GenBank/DDBJ databases">
        <title>Update maize B73 reference genome by single molecule sequencing technologies.</title>
        <authorList>
            <consortium name="Maize Genome Sequencing Project"/>
            <person name="Ware D."/>
        </authorList>
    </citation>
    <scope>NUCLEOTIDE SEQUENCE</scope>
    <source>
        <tissue evidence="1">Seedling</tissue>
    </source>
</reference>
<evidence type="ECO:0000313" key="1">
    <source>
        <dbReference type="EMBL" id="AQL04253.1"/>
    </source>
</evidence>
<accession>A0A1D6P2L8</accession>
<evidence type="ECO:0008006" key="2">
    <source>
        <dbReference type="Google" id="ProtNLM"/>
    </source>
</evidence>
<protein>
    <recommendedName>
        <fullName evidence="2">BED-type domain-containing protein</fullName>
    </recommendedName>
</protein>
<dbReference type="SMR" id="A0A1D6P2L8"/>
<name>A0A1D6P2L8_MAIZE</name>
<gene>
    <name evidence="1" type="ORF">ZEAMMB73_Zm00001d046436</name>
</gene>
<dbReference type="EMBL" id="CM000785">
    <property type="protein sequence ID" value="AQL04253.1"/>
    <property type="molecule type" value="Genomic_DNA"/>
</dbReference>
<dbReference type="AlphaFoldDB" id="A0A1D6P2L8"/>
<sequence length="121" mass="13739">MWTAKAAKMAFCGKISNGKKLKFWEGDSSLAIQYWVKYRTYRGSIGSGSRCKHCREAKSDGSATCLKNYLAHRGKDDVKNCPSVPLEVKSLFAGELDKTKEKEETEFGRGNRYMKQQELIM</sequence>
<proteinExistence type="predicted"/>
<organism evidence="1">
    <name type="scientific">Zea mays</name>
    <name type="common">Maize</name>
    <dbReference type="NCBI Taxonomy" id="4577"/>
    <lineage>
        <taxon>Eukaryota</taxon>
        <taxon>Viridiplantae</taxon>
        <taxon>Streptophyta</taxon>
        <taxon>Embryophyta</taxon>
        <taxon>Tracheophyta</taxon>
        <taxon>Spermatophyta</taxon>
        <taxon>Magnoliopsida</taxon>
        <taxon>Liliopsida</taxon>
        <taxon>Poales</taxon>
        <taxon>Poaceae</taxon>
        <taxon>PACMAD clade</taxon>
        <taxon>Panicoideae</taxon>
        <taxon>Andropogonodae</taxon>
        <taxon>Andropogoneae</taxon>
        <taxon>Tripsacinae</taxon>
        <taxon>Zea</taxon>
    </lineage>
</organism>